<feature type="signal peptide" evidence="2">
    <location>
        <begin position="1"/>
        <end position="43"/>
    </location>
</feature>
<dbReference type="RefSeq" id="WP_210057764.1">
    <property type="nucleotide sequence ID" value="NZ_BAAAMH010000033.1"/>
</dbReference>
<feature type="chain" id="PRO_5045523387" description="Peptidase MA superfamily protein" evidence="2">
    <location>
        <begin position="44"/>
        <end position="436"/>
    </location>
</feature>
<dbReference type="EMBL" id="JAGIOB010000001">
    <property type="protein sequence ID" value="MBP2418345.1"/>
    <property type="molecule type" value="Genomic_DNA"/>
</dbReference>
<sequence>MGRGSSPGLTVPRTAPRRSRPLGALAGAFALLLAGCGTGPAPAPPPAVPTASVAADSAAQSLVDGLLRAGRAGDRAGFDAGVSTADPSFADRARALYGNLSALPWDLLEIRLDPRREPVTSRVAAVLGADAWQQRAAVRWRLTGETATAEHTVWLTFAPDGGRPRLAGTAAPADPDDPDDAHRPQPVWWTGPVTAAARSGVTVVVGSGQPAPAWLDRAVAAAAVVRERVGAGAAADWDGALVVEVPASRAAFEAVLGAEPGSYAGIAAVALAEGPADAALRVVVNPEVSRALAPLGVAVVLTHETVHVATRSVDSPAPTWLVEGLADEVALAAHPDAAAGVAGPLLARVRAGGAPDALPGDEAFLAGADDLAVSYAEAWTACRHVVDTWSAEDLQRLYTAVDGGQGLDAALQDVLGTDEPRFTAGWRAALVRQAGG</sequence>
<proteinExistence type="predicted"/>
<evidence type="ECO:0000313" key="4">
    <source>
        <dbReference type="Proteomes" id="UP000758168"/>
    </source>
</evidence>
<keyword evidence="4" id="KW-1185">Reference proteome</keyword>
<evidence type="ECO:0000313" key="3">
    <source>
        <dbReference type="EMBL" id="MBP2418345.1"/>
    </source>
</evidence>
<evidence type="ECO:0000256" key="1">
    <source>
        <dbReference type="SAM" id="MobiDB-lite"/>
    </source>
</evidence>
<gene>
    <name evidence="3" type="ORF">JOF54_003267</name>
</gene>
<organism evidence="3 4">
    <name type="scientific">Microlunatus capsulatus</name>
    <dbReference type="NCBI Taxonomy" id="99117"/>
    <lineage>
        <taxon>Bacteria</taxon>
        <taxon>Bacillati</taxon>
        <taxon>Actinomycetota</taxon>
        <taxon>Actinomycetes</taxon>
        <taxon>Propionibacteriales</taxon>
        <taxon>Propionibacteriaceae</taxon>
        <taxon>Microlunatus</taxon>
    </lineage>
</organism>
<keyword evidence="2" id="KW-0732">Signal</keyword>
<feature type="region of interest" description="Disordered" evidence="1">
    <location>
        <begin position="163"/>
        <end position="183"/>
    </location>
</feature>
<evidence type="ECO:0000256" key="2">
    <source>
        <dbReference type="SAM" id="SignalP"/>
    </source>
</evidence>
<comment type="caution">
    <text evidence="3">The sequence shown here is derived from an EMBL/GenBank/DDBJ whole genome shotgun (WGS) entry which is preliminary data.</text>
</comment>
<name>A0ABS4ZBC2_9ACTN</name>
<dbReference type="Proteomes" id="UP000758168">
    <property type="component" value="Unassembled WGS sequence"/>
</dbReference>
<reference evidence="3 4" key="1">
    <citation type="submission" date="2021-03" db="EMBL/GenBank/DDBJ databases">
        <title>Sequencing the genomes of 1000 actinobacteria strains.</title>
        <authorList>
            <person name="Klenk H.-P."/>
        </authorList>
    </citation>
    <scope>NUCLEOTIDE SEQUENCE [LARGE SCALE GENOMIC DNA]</scope>
    <source>
        <strain evidence="3 4">DSM 12936</strain>
    </source>
</reference>
<accession>A0ABS4ZBC2</accession>
<evidence type="ECO:0008006" key="5">
    <source>
        <dbReference type="Google" id="ProtNLM"/>
    </source>
</evidence>
<protein>
    <recommendedName>
        <fullName evidence="5">Peptidase MA superfamily protein</fullName>
    </recommendedName>
</protein>